<sequence length="181" mass="20543">MWNPFTKPPTPEEMVRKWKAGIRAQERQLDRQVRNIEMEEMKTKKALNELAKKNDTKLSLRKVAGTLQKSTHVMKVVNNLVKIPELHVSVQEMSKEMMKAGIIEEMTMDAMESLDESDIEDEVNEEVEKVLFEVTNGILGKAETIKVPGKTYTEPNAAIIEDADDGVDLDEMRSRLSALKG</sequence>
<dbReference type="Gene3D" id="6.10.140.1230">
    <property type="match status" value="2"/>
</dbReference>
<comment type="caution">
    <text evidence="1">The sequence shown here is derived from an EMBL/GenBank/DDBJ whole genome shotgun (WGS) entry which is preliminary data.</text>
</comment>
<protein>
    <recommendedName>
        <fullName evidence="3">Charged multivesicular body protein 3</fullName>
    </recommendedName>
</protein>
<dbReference type="Pfam" id="PF03357">
    <property type="entry name" value="Snf7"/>
    <property type="match status" value="1"/>
</dbReference>
<proteinExistence type="predicted"/>
<dbReference type="EMBL" id="MBFT01000313">
    <property type="protein sequence ID" value="PVU93624.1"/>
    <property type="molecule type" value="Genomic_DNA"/>
</dbReference>
<keyword evidence="2" id="KW-1185">Reference proteome</keyword>
<evidence type="ECO:0008006" key="3">
    <source>
        <dbReference type="Google" id="ProtNLM"/>
    </source>
</evidence>
<gene>
    <name evidence="1" type="ORF">BB559_003222</name>
</gene>
<evidence type="ECO:0000313" key="2">
    <source>
        <dbReference type="Proteomes" id="UP000245699"/>
    </source>
</evidence>
<dbReference type="Proteomes" id="UP000245699">
    <property type="component" value="Unassembled WGS sequence"/>
</dbReference>
<dbReference type="GO" id="GO:0007034">
    <property type="term" value="P:vacuolar transport"/>
    <property type="evidence" value="ECO:0007669"/>
    <property type="project" value="InterPro"/>
</dbReference>
<organism evidence="1 2">
    <name type="scientific">Furculomyces boomerangus</name>
    <dbReference type="NCBI Taxonomy" id="61424"/>
    <lineage>
        <taxon>Eukaryota</taxon>
        <taxon>Fungi</taxon>
        <taxon>Fungi incertae sedis</taxon>
        <taxon>Zoopagomycota</taxon>
        <taxon>Kickxellomycotina</taxon>
        <taxon>Harpellomycetes</taxon>
        <taxon>Harpellales</taxon>
        <taxon>Harpellaceae</taxon>
        <taxon>Furculomyces</taxon>
    </lineage>
</organism>
<name>A0A2T9YMX9_9FUNG</name>
<dbReference type="OrthoDB" id="2329734at2759"/>
<dbReference type="AlphaFoldDB" id="A0A2T9YMX9"/>
<dbReference type="InterPro" id="IPR005024">
    <property type="entry name" value="Snf7_fam"/>
</dbReference>
<dbReference type="STRING" id="61424.A0A2T9YMX9"/>
<evidence type="ECO:0000313" key="1">
    <source>
        <dbReference type="EMBL" id="PVU93624.1"/>
    </source>
</evidence>
<accession>A0A2T9YMX9</accession>
<reference evidence="1 2" key="1">
    <citation type="journal article" date="2018" name="MBio">
        <title>Comparative Genomics Reveals the Core Gene Toolbox for the Fungus-Insect Symbiosis.</title>
        <authorList>
            <person name="Wang Y."/>
            <person name="Stata M."/>
            <person name="Wang W."/>
            <person name="Stajich J.E."/>
            <person name="White M.M."/>
            <person name="Moncalvo J.M."/>
        </authorList>
    </citation>
    <scope>NUCLEOTIDE SEQUENCE [LARGE SCALE GENOMIC DNA]</scope>
    <source>
        <strain evidence="1 2">AUS-77-4</strain>
    </source>
</reference>
<dbReference type="PANTHER" id="PTHR10476">
    <property type="entry name" value="CHARGED MULTIVESICULAR BODY PROTEIN"/>
    <property type="match status" value="1"/>
</dbReference>